<keyword evidence="2" id="KW-1185">Reference proteome</keyword>
<dbReference type="EMBL" id="FBVY01000006">
    <property type="protein sequence ID" value="CUW88480.1"/>
    <property type="molecule type" value="Genomic_DNA"/>
</dbReference>
<protein>
    <submittedName>
        <fullName evidence="1">Uncharacterized protein</fullName>
    </submittedName>
</protein>
<evidence type="ECO:0000313" key="1">
    <source>
        <dbReference type="EMBL" id="CUW88480.1"/>
    </source>
</evidence>
<evidence type="ECO:0000313" key="2">
    <source>
        <dbReference type="Proteomes" id="UP000191933"/>
    </source>
</evidence>
<reference evidence="1 2" key="1">
    <citation type="submission" date="2016-01" db="EMBL/GenBank/DDBJ databases">
        <authorList>
            <person name="Regsiter A."/>
            <person name="william w."/>
        </authorList>
    </citation>
    <scope>NUCLEOTIDE SEQUENCE [LARGE SCALE GENOMIC DNA]</scope>
    <source>
        <strain evidence="1 2">CFBP 5494</strain>
    </source>
</reference>
<accession>A0A9W5EYB7</accession>
<dbReference type="AlphaFoldDB" id="A0A9W5EYB7"/>
<gene>
    <name evidence="1" type="ORF">AGR2A_Cc140074</name>
</gene>
<sequence>MTNSGVSTLPSDDDDLGLILDQRRRRATEIRAAARAYVRECGRQREVVDLEQWGQHRWRRDGDVKRRIMCDALRDEVASGVPVVDVWQRFEVSGLIARQLIGAQSYGDLYRVLRDNGMPVGFRPADVARWAAEGKIPREDVREIFGMEDSEIDAFISAWLASRGK</sequence>
<proteinExistence type="predicted"/>
<dbReference type="Proteomes" id="UP000191933">
    <property type="component" value="Unassembled WGS sequence"/>
</dbReference>
<name>A0A9W5EYB7_9HYPH</name>
<comment type="caution">
    <text evidence="1">The sequence shown here is derived from an EMBL/GenBank/DDBJ whole genome shotgun (WGS) entry which is preliminary data.</text>
</comment>
<organism evidence="1 2">
    <name type="scientific">Agrobacterium genomosp. 2 str. CFBP 5494</name>
    <dbReference type="NCBI Taxonomy" id="1183436"/>
    <lineage>
        <taxon>Bacteria</taxon>
        <taxon>Pseudomonadati</taxon>
        <taxon>Pseudomonadota</taxon>
        <taxon>Alphaproteobacteria</taxon>
        <taxon>Hyphomicrobiales</taxon>
        <taxon>Rhizobiaceae</taxon>
        <taxon>Rhizobium/Agrobacterium group</taxon>
        <taxon>Agrobacterium</taxon>
        <taxon>Agrobacterium tumefaciens complex</taxon>
    </lineage>
</organism>